<dbReference type="RefSeq" id="WP_190542565.1">
    <property type="nucleotide sequence ID" value="NZ_CAWPNO010000053.1"/>
</dbReference>
<dbReference type="Gene3D" id="3.40.630.30">
    <property type="match status" value="1"/>
</dbReference>
<dbReference type="PANTHER" id="PTHR13947:SF37">
    <property type="entry name" value="LD18367P"/>
    <property type="match status" value="1"/>
</dbReference>
<evidence type="ECO:0000313" key="3">
    <source>
        <dbReference type="EMBL" id="MBD2196775.1"/>
    </source>
</evidence>
<dbReference type="Pfam" id="PF13673">
    <property type="entry name" value="Acetyltransf_10"/>
    <property type="match status" value="1"/>
</dbReference>
<dbReference type="SUPFAM" id="SSF55729">
    <property type="entry name" value="Acyl-CoA N-acyltransferases (Nat)"/>
    <property type="match status" value="1"/>
</dbReference>
<keyword evidence="4" id="KW-1185">Reference proteome</keyword>
<dbReference type="EMBL" id="JACJQH010000021">
    <property type="protein sequence ID" value="MBD2196775.1"/>
    <property type="molecule type" value="Genomic_DNA"/>
</dbReference>
<gene>
    <name evidence="3" type="ORF">H6G24_14900</name>
</gene>
<dbReference type="InterPro" id="IPR016181">
    <property type="entry name" value="Acyl_CoA_acyltransferase"/>
</dbReference>
<sequence length="154" mass="17359">MANRDLIIKTVESPEEFTAIKAIRIAVFQQEQGVDSALEFDGKDEISQHLIAYLNGETVGTTRIRYLDNQTAKIERLAVLSPARGKGIAKKLMEKAIAIIANQNIPEIVVHSQAYIKALYENLGFIPEGEIFIEADIPHIKMKKKLSEEYQDIY</sequence>
<dbReference type="PROSITE" id="PS51186">
    <property type="entry name" value="GNAT"/>
    <property type="match status" value="1"/>
</dbReference>
<comment type="caution">
    <text evidence="3">The sequence shown here is derived from an EMBL/GenBank/DDBJ whole genome shotgun (WGS) entry which is preliminary data.</text>
</comment>
<evidence type="ECO:0000259" key="2">
    <source>
        <dbReference type="PROSITE" id="PS51186"/>
    </source>
</evidence>
<dbReference type="PANTHER" id="PTHR13947">
    <property type="entry name" value="GNAT FAMILY N-ACETYLTRANSFERASE"/>
    <property type="match status" value="1"/>
</dbReference>
<dbReference type="Proteomes" id="UP000658514">
    <property type="component" value="Unassembled WGS sequence"/>
</dbReference>
<keyword evidence="1" id="KW-0808">Transferase</keyword>
<dbReference type="CDD" id="cd04301">
    <property type="entry name" value="NAT_SF"/>
    <property type="match status" value="1"/>
</dbReference>
<name>A0ABR8A9V2_9CYAN</name>
<organism evidence="3 4">
    <name type="scientific">Calothrix parietina FACHB-288</name>
    <dbReference type="NCBI Taxonomy" id="2692896"/>
    <lineage>
        <taxon>Bacteria</taxon>
        <taxon>Bacillati</taxon>
        <taxon>Cyanobacteriota</taxon>
        <taxon>Cyanophyceae</taxon>
        <taxon>Nostocales</taxon>
        <taxon>Calotrichaceae</taxon>
        <taxon>Calothrix</taxon>
    </lineage>
</organism>
<protein>
    <submittedName>
        <fullName evidence="3">GNAT family N-acetyltransferase</fullName>
    </submittedName>
</protein>
<dbReference type="InterPro" id="IPR000182">
    <property type="entry name" value="GNAT_dom"/>
</dbReference>
<evidence type="ECO:0000256" key="1">
    <source>
        <dbReference type="ARBA" id="ARBA00022679"/>
    </source>
</evidence>
<proteinExistence type="predicted"/>
<dbReference type="InterPro" id="IPR050769">
    <property type="entry name" value="NAT_camello-type"/>
</dbReference>
<evidence type="ECO:0000313" key="4">
    <source>
        <dbReference type="Proteomes" id="UP000658514"/>
    </source>
</evidence>
<reference evidence="3 4" key="1">
    <citation type="journal article" date="2020" name="ISME J.">
        <title>Comparative genomics reveals insights into cyanobacterial evolution and habitat adaptation.</title>
        <authorList>
            <person name="Chen M.Y."/>
            <person name="Teng W.K."/>
            <person name="Zhao L."/>
            <person name="Hu C.X."/>
            <person name="Zhou Y.K."/>
            <person name="Han B.P."/>
            <person name="Song L.R."/>
            <person name="Shu W.S."/>
        </authorList>
    </citation>
    <scope>NUCLEOTIDE SEQUENCE [LARGE SCALE GENOMIC DNA]</scope>
    <source>
        <strain evidence="3 4">FACHB-288</strain>
    </source>
</reference>
<accession>A0ABR8A9V2</accession>
<feature type="domain" description="N-acetyltransferase" evidence="2">
    <location>
        <begin position="6"/>
        <end position="147"/>
    </location>
</feature>